<dbReference type="Pfam" id="PF12796">
    <property type="entry name" value="Ank_2"/>
    <property type="match status" value="2"/>
</dbReference>
<dbReference type="Proteomes" id="UP000179807">
    <property type="component" value="Unassembled WGS sequence"/>
</dbReference>
<dbReference type="EMBL" id="MLAK01000581">
    <property type="protein sequence ID" value="OHT11704.1"/>
    <property type="molecule type" value="Genomic_DNA"/>
</dbReference>
<dbReference type="SUPFAM" id="SSF48403">
    <property type="entry name" value="Ankyrin repeat"/>
    <property type="match status" value="1"/>
</dbReference>
<proteinExistence type="predicted"/>
<dbReference type="Gene3D" id="1.25.40.20">
    <property type="entry name" value="Ankyrin repeat-containing domain"/>
    <property type="match status" value="2"/>
</dbReference>
<dbReference type="RefSeq" id="XP_068364840.1">
    <property type="nucleotide sequence ID" value="XM_068500374.1"/>
</dbReference>
<protein>
    <submittedName>
        <fullName evidence="1">Uncharacterized protein</fullName>
    </submittedName>
</protein>
<dbReference type="PANTHER" id="PTHR24159">
    <property type="match status" value="1"/>
</dbReference>
<comment type="caution">
    <text evidence="1">The sequence shown here is derived from an EMBL/GenBank/DDBJ whole genome shotgun (WGS) entry which is preliminary data.</text>
</comment>
<name>A0A1J4KL87_9EUKA</name>
<dbReference type="PANTHER" id="PTHR24159:SF5">
    <property type="entry name" value="ANK_REP_REGION DOMAIN-CONTAINING PROTEIN"/>
    <property type="match status" value="1"/>
</dbReference>
<dbReference type="VEuPathDB" id="TrichDB:TRFO_18764"/>
<sequence length="470" mass="53916">MIAQRTFNEKINLAASLAIKIQNILMTLSNDGFESSLKLILESECVKSLEGVRQLGQNIITAITYRSSNIKLYAKLCYQLIQNQSSPSPSNPLETEINNTYINPLEVEMNNTANPNEGKNMLYTLKSMVLKILHLYLNGEVIFPIECVDFPFFYELMIEKVISPEEAVNLFAQFEEDNAMSEESLCHMFCWFAPEIYEYNQDLYDRLHEIFLSEHKMDSLNPAFQQFISHLPELQENNWEKLRLHREHKGEDLPIRDILMCDNIEMLKKVGKADNFDINQTIPQSVFEISTLTQFNPTLACYAAFYGSLKCFKYLIEHNCDLTKKDDEGRTIAMFAVAGGCFEIVNFLHKCNADFFGTVQIAAEYHQRSILIWLKEVKFSDVDIAPLIFHISAHANNVKHVMYCLSNGVNPNLQDSEHKTPLHNSAEFGFIGVLTLLLSLDDIDVNARDICQVSFLFLYDTTSSCCFKWS</sequence>
<dbReference type="SMART" id="SM00248">
    <property type="entry name" value="ANK"/>
    <property type="match status" value="4"/>
</dbReference>
<dbReference type="GeneID" id="94835078"/>
<evidence type="ECO:0000313" key="2">
    <source>
        <dbReference type="Proteomes" id="UP000179807"/>
    </source>
</evidence>
<dbReference type="AlphaFoldDB" id="A0A1J4KL87"/>
<dbReference type="InterPro" id="IPR002110">
    <property type="entry name" value="Ankyrin_rpt"/>
</dbReference>
<organism evidence="1 2">
    <name type="scientific">Tritrichomonas foetus</name>
    <dbReference type="NCBI Taxonomy" id="1144522"/>
    <lineage>
        <taxon>Eukaryota</taxon>
        <taxon>Metamonada</taxon>
        <taxon>Parabasalia</taxon>
        <taxon>Tritrichomonadida</taxon>
        <taxon>Tritrichomonadidae</taxon>
        <taxon>Tritrichomonas</taxon>
    </lineage>
</organism>
<dbReference type="InterPro" id="IPR036770">
    <property type="entry name" value="Ankyrin_rpt-contain_sf"/>
</dbReference>
<gene>
    <name evidence="1" type="ORF">TRFO_18764</name>
</gene>
<accession>A0A1J4KL87</accession>
<keyword evidence="2" id="KW-1185">Reference proteome</keyword>
<dbReference type="OrthoDB" id="426293at2759"/>
<evidence type="ECO:0000313" key="1">
    <source>
        <dbReference type="EMBL" id="OHT11704.1"/>
    </source>
</evidence>
<reference evidence="1" key="1">
    <citation type="submission" date="2016-10" db="EMBL/GenBank/DDBJ databases">
        <authorList>
            <person name="Benchimol M."/>
            <person name="Almeida L.G."/>
            <person name="Vasconcelos A.T."/>
            <person name="Perreira-Neves A."/>
            <person name="Rosa I.A."/>
            <person name="Tasca T."/>
            <person name="Bogo M.R."/>
            <person name="de Souza W."/>
        </authorList>
    </citation>
    <scope>NUCLEOTIDE SEQUENCE [LARGE SCALE GENOMIC DNA]</scope>
    <source>
        <strain evidence="1">K</strain>
    </source>
</reference>